<dbReference type="Pfam" id="PF14009">
    <property type="entry name" value="PADRE"/>
    <property type="match status" value="1"/>
</dbReference>
<dbReference type="RefSeq" id="XP_020105370.1">
    <property type="nucleotide sequence ID" value="XM_020249781.1"/>
</dbReference>
<evidence type="ECO:0000313" key="3">
    <source>
        <dbReference type="RefSeq" id="XP_020105370.1"/>
    </source>
</evidence>
<gene>
    <name evidence="3" type="primary">LOC109721949</name>
</gene>
<proteinExistence type="predicted"/>
<reference evidence="3" key="2">
    <citation type="submission" date="2025-08" db="UniProtKB">
        <authorList>
            <consortium name="RefSeq"/>
        </authorList>
    </citation>
    <scope>IDENTIFICATION</scope>
    <source>
        <tissue evidence="3">Leaf</tissue>
    </source>
</reference>
<evidence type="ECO:0000313" key="2">
    <source>
        <dbReference type="Proteomes" id="UP000515123"/>
    </source>
</evidence>
<dbReference type="AlphaFoldDB" id="A0A6P5GJ81"/>
<reference evidence="2" key="1">
    <citation type="journal article" date="2015" name="Nat. Genet.">
        <title>The pineapple genome and the evolution of CAM photosynthesis.</title>
        <authorList>
            <person name="Ming R."/>
            <person name="VanBuren R."/>
            <person name="Wai C.M."/>
            <person name="Tang H."/>
            <person name="Schatz M.C."/>
            <person name="Bowers J.E."/>
            <person name="Lyons E."/>
            <person name="Wang M.L."/>
            <person name="Chen J."/>
            <person name="Biggers E."/>
            <person name="Zhang J."/>
            <person name="Huang L."/>
            <person name="Zhang L."/>
            <person name="Miao W."/>
            <person name="Zhang J."/>
            <person name="Ye Z."/>
            <person name="Miao C."/>
            <person name="Lin Z."/>
            <person name="Wang H."/>
            <person name="Zhou H."/>
            <person name="Yim W.C."/>
            <person name="Priest H.D."/>
            <person name="Zheng C."/>
            <person name="Woodhouse M."/>
            <person name="Edger P.P."/>
            <person name="Guyot R."/>
            <person name="Guo H.B."/>
            <person name="Guo H."/>
            <person name="Zheng G."/>
            <person name="Singh R."/>
            <person name="Sharma A."/>
            <person name="Min X."/>
            <person name="Zheng Y."/>
            <person name="Lee H."/>
            <person name="Gurtowski J."/>
            <person name="Sedlazeck F.J."/>
            <person name="Harkess A."/>
            <person name="McKain M.R."/>
            <person name="Liao Z."/>
            <person name="Fang J."/>
            <person name="Liu J."/>
            <person name="Zhang X."/>
            <person name="Zhang Q."/>
            <person name="Hu W."/>
            <person name="Qin Y."/>
            <person name="Wang K."/>
            <person name="Chen L.Y."/>
            <person name="Shirley N."/>
            <person name="Lin Y.R."/>
            <person name="Liu L.Y."/>
            <person name="Hernandez A.G."/>
            <person name="Wright C.L."/>
            <person name="Bulone V."/>
            <person name="Tuskan G.A."/>
            <person name="Heath K."/>
            <person name="Zee F."/>
            <person name="Moore P.H."/>
            <person name="Sunkar R."/>
            <person name="Leebens-Mack J.H."/>
            <person name="Mockler T."/>
            <person name="Bennetzen J.L."/>
            <person name="Freeling M."/>
            <person name="Sankoff D."/>
            <person name="Paterson A.H."/>
            <person name="Zhu X."/>
            <person name="Yang X."/>
            <person name="Smith J.A."/>
            <person name="Cushman J.C."/>
            <person name="Paull R.E."/>
            <person name="Yu Q."/>
        </authorList>
    </citation>
    <scope>NUCLEOTIDE SEQUENCE [LARGE SCALE GENOMIC DNA]</scope>
    <source>
        <strain evidence="2">cv. F153</strain>
    </source>
</reference>
<sequence>MGNYVSCSLRAIPGEARPATKVILPDGCVRRVDGRAAAAELMLDAPGHFLADVRAMQVGRRLAALAADEDLEIGHVYVMLPMKRLNAVVGAPDMARLLLAADMEARRASGGSARVLPGSPPQEEATTTTAMRAKVDYETDDSIAAGEMKYRMSASRSRRPTLETIEEESFSLISL</sequence>
<name>A0A6P5GJ81_ANACO</name>
<keyword evidence="2" id="KW-1185">Reference proteome</keyword>
<organism evidence="2 3">
    <name type="scientific">Ananas comosus</name>
    <name type="common">Pineapple</name>
    <name type="synonym">Ananas ananas</name>
    <dbReference type="NCBI Taxonomy" id="4615"/>
    <lineage>
        <taxon>Eukaryota</taxon>
        <taxon>Viridiplantae</taxon>
        <taxon>Streptophyta</taxon>
        <taxon>Embryophyta</taxon>
        <taxon>Tracheophyta</taxon>
        <taxon>Spermatophyta</taxon>
        <taxon>Magnoliopsida</taxon>
        <taxon>Liliopsida</taxon>
        <taxon>Poales</taxon>
        <taxon>Bromeliaceae</taxon>
        <taxon>Bromelioideae</taxon>
        <taxon>Ananas</taxon>
    </lineage>
</organism>
<dbReference type="InterPro" id="IPR025322">
    <property type="entry name" value="PADRE_dom"/>
</dbReference>
<dbReference type="Proteomes" id="UP000515123">
    <property type="component" value="Linkage group 16"/>
</dbReference>
<feature type="region of interest" description="Disordered" evidence="1">
    <location>
        <begin position="110"/>
        <end position="129"/>
    </location>
</feature>
<accession>A0A6P5GJ81</accession>
<protein>
    <submittedName>
        <fullName evidence="3">Uncharacterized protein LOC109721949</fullName>
    </submittedName>
</protein>
<dbReference type="OrthoDB" id="1922322at2759"/>
<dbReference type="GeneID" id="109721949"/>
<dbReference type="PANTHER" id="PTHR33052">
    <property type="entry name" value="DUF4228 DOMAIN PROTEIN-RELATED"/>
    <property type="match status" value="1"/>
</dbReference>
<evidence type="ECO:0000256" key="1">
    <source>
        <dbReference type="SAM" id="MobiDB-lite"/>
    </source>
</evidence>